<feature type="non-terminal residue" evidence="1">
    <location>
        <position position="1"/>
    </location>
</feature>
<dbReference type="EMBL" id="CAJOAX010011767">
    <property type="protein sequence ID" value="CAF4099616.1"/>
    <property type="molecule type" value="Genomic_DNA"/>
</dbReference>
<reference evidence="1" key="1">
    <citation type="submission" date="2021-02" db="EMBL/GenBank/DDBJ databases">
        <authorList>
            <person name="Nowell W R."/>
        </authorList>
    </citation>
    <scope>NUCLEOTIDE SEQUENCE</scope>
</reference>
<name>A0A819URM9_9BILA</name>
<gene>
    <name evidence="1" type="ORF">OTI717_LOCUS34071</name>
</gene>
<dbReference type="Proteomes" id="UP000663823">
    <property type="component" value="Unassembled WGS sequence"/>
</dbReference>
<evidence type="ECO:0000313" key="2">
    <source>
        <dbReference type="Proteomes" id="UP000663823"/>
    </source>
</evidence>
<sequence length="30" mass="3599">IRQALFQQFKEIVEQSRTTLFDVNMKLAED</sequence>
<proteinExistence type="predicted"/>
<protein>
    <submittedName>
        <fullName evidence="1">Uncharacterized protein</fullName>
    </submittedName>
</protein>
<dbReference type="AlphaFoldDB" id="A0A819URM9"/>
<comment type="caution">
    <text evidence="1">The sequence shown here is derived from an EMBL/GenBank/DDBJ whole genome shotgun (WGS) entry which is preliminary data.</text>
</comment>
<accession>A0A819URM9</accession>
<organism evidence="1 2">
    <name type="scientific">Rotaria sordida</name>
    <dbReference type="NCBI Taxonomy" id="392033"/>
    <lineage>
        <taxon>Eukaryota</taxon>
        <taxon>Metazoa</taxon>
        <taxon>Spiralia</taxon>
        <taxon>Gnathifera</taxon>
        <taxon>Rotifera</taxon>
        <taxon>Eurotatoria</taxon>
        <taxon>Bdelloidea</taxon>
        <taxon>Philodinida</taxon>
        <taxon>Philodinidae</taxon>
        <taxon>Rotaria</taxon>
    </lineage>
</organism>
<evidence type="ECO:0000313" key="1">
    <source>
        <dbReference type="EMBL" id="CAF4099616.1"/>
    </source>
</evidence>